<dbReference type="GeneTree" id="ENSGT00940000157326"/>
<dbReference type="PANTHER" id="PTHR11100:SF7">
    <property type="entry name" value="PRO-NEUREGULIN-1, MEMBRANE-BOUND ISOFORM"/>
    <property type="match status" value="1"/>
</dbReference>
<keyword evidence="8 16" id="KW-1133">Transmembrane helix</keyword>
<keyword evidence="4" id="KW-1003">Cell membrane</keyword>
<feature type="compositionally biased region" description="Polar residues" evidence="15">
    <location>
        <begin position="379"/>
        <end position="406"/>
    </location>
</feature>
<reference evidence="18" key="1">
    <citation type="submission" date="2025-05" db="UniProtKB">
        <authorList>
            <consortium name="Ensembl"/>
        </authorList>
    </citation>
    <scope>IDENTIFICATION</scope>
</reference>
<dbReference type="GO" id="GO:0003222">
    <property type="term" value="P:ventricular trabecula myocardium morphogenesis"/>
    <property type="evidence" value="ECO:0007669"/>
    <property type="project" value="Ensembl"/>
</dbReference>
<organism evidence="18 19">
    <name type="scientific">Labrus bergylta</name>
    <name type="common">ballan wrasse</name>
    <dbReference type="NCBI Taxonomy" id="56723"/>
    <lineage>
        <taxon>Eukaryota</taxon>
        <taxon>Metazoa</taxon>
        <taxon>Chordata</taxon>
        <taxon>Craniata</taxon>
        <taxon>Vertebrata</taxon>
        <taxon>Euteleostomi</taxon>
        <taxon>Actinopterygii</taxon>
        <taxon>Neopterygii</taxon>
        <taxon>Teleostei</taxon>
        <taxon>Neoteleostei</taxon>
        <taxon>Acanthomorphata</taxon>
        <taxon>Eupercaria</taxon>
        <taxon>Labriformes</taxon>
        <taxon>Labridae</taxon>
        <taxon>Labrus</taxon>
    </lineage>
</organism>
<keyword evidence="7 16" id="KW-0812">Transmembrane</keyword>
<dbReference type="SMART" id="SM00181">
    <property type="entry name" value="EGF"/>
    <property type="match status" value="1"/>
</dbReference>
<keyword evidence="13" id="KW-0393">Immunoglobulin domain</keyword>
<comment type="similarity">
    <text evidence="3">Belongs to the neuregulin family.</text>
</comment>
<evidence type="ECO:0000256" key="10">
    <source>
        <dbReference type="ARBA" id="ARBA00023136"/>
    </source>
</evidence>
<dbReference type="Ensembl" id="ENSLBET00000011597.1">
    <property type="protein sequence ID" value="ENSLBEP00000011016.1"/>
    <property type="gene ID" value="ENSLBEG00000008496.1"/>
</dbReference>
<feature type="region of interest" description="Disordered" evidence="15">
    <location>
        <begin position="1"/>
        <end position="68"/>
    </location>
</feature>
<evidence type="ECO:0000256" key="11">
    <source>
        <dbReference type="ARBA" id="ARBA00023157"/>
    </source>
</evidence>
<evidence type="ECO:0000256" key="13">
    <source>
        <dbReference type="ARBA" id="ARBA00023319"/>
    </source>
</evidence>
<dbReference type="GO" id="GO:0030296">
    <property type="term" value="F:protein tyrosine kinase activator activity"/>
    <property type="evidence" value="ECO:0007669"/>
    <property type="project" value="TreeGrafter"/>
</dbReference>
<dbReference type="InterPro" id="IPR040180">
    <property type="entry name" value="Neuregulin"/>
</dbReference>
<dbReference type="PROSITE" id="PS00022">
    <property type="entry name" value="EGF_1"/>
    <property type="match status" value="1"/>
</dbReference>
<feature type="region of interest" description="Disordered" evidence="15">
    <location>
        <begin position="492"/>
        <end position="523"/>
    </location>
</feature>
<dbReference type="GO" id="GO:0031101">
    <property type="term" value="P:fin regeneration"/>
    <property type="evidence" value="ECO:0007669"/>
    <property type="project" value="Ensembl"/>
</dbReference>
<keyword evidence="5" id="KW-0964">Secreted</keyword>
<evidence type="ECO:0000256" key="2">
    <source>
        <dbReference type="ARBA" id="ARBA00004613"/>
    </source>
</evidence>
<feature type="compositionally biased region" description="Basic and acidic residues" evidence="15">
    <location>
        <begin position="30"/>
        <end position="40"/>
    </location>
</feature>
<evidence type="ECO:0000256" key="7">
    <source>
        <dbReference type="ARBA" id="ARBA00022692"/>
    </source>
</evidence>
<keyword evidence="11 14" id="KW-1015">Disulfide bond</keyword>
<evidence type="ECO:0000256" key="4">
    <source>
        <dbReference type="ARBA" id="ARBA00022475"/>
    </source>
</evidence>
<dbReference type="InterPro" id="IPR002154">
    <property type="entry name" value="Neuregulin_C"/>
</dbReference>
<dbReference type="Ensembl" id="ENSLBET00000011615.1">
    <property type="protein sequence ID" value="ENSLBEP00000011034.1"/>
    <property type="gene ID" value="ENSLBEG00000008496.1"/>
</dbReference>
<protein>
    <submittedName>
        <fullName evidence="18">Neuregulin 1</fullName>
    </submittedName>
</protein>
<dbReference type="GO" id="GO:0036135">
    <property type="term" value="P:Schwann cell migration"/>
    <property type="evidence" value="ECO:0007669"/>
    <property type="project" value="Ensembl"/>
</dbReference>
<feature type="compositionally biased region" description="Polar residues" evidence="15">
    <location>
        <begin position="432"/>
        <end position="455"/>
    </location>
</feature>
<dbReference type="GO" id="GO:0060959">
    <property type="term" value="P:cardiac neuron development"/>
    <property type="evidence" value="ECO:0007669"/>
    <property type="project" value="Ensembl"/>
</dbReference>
<dbReference type="Gene3D" id="2.10.25.10">
    <property type="entry name" value="Laminin"/>
    <property type="match status" value="1"/>
</dbReference>
<evidence type="ECO:0000313" key="18">
    <source>
        <dbReference type="Ensembl" id="ENSLBEP00000011016.1"/>
    </source>
</evidence>
<dbReference type="GO" id="GO:0035556">
    <property type="term" value="P:intracellular signal transduction"/>
    <property type="evidence" value="ECO:0007669"/>
    <property type="project" value="TreeGrafter"/>
</dbReference>
<dbReference type="PANTHER" id="PTHR11100">
    <property type="entry name" value="HEREGULIN-NEUREGULIN FAMILY MEMBER"/>
    <property type="match status" value="1"/>
</dbReference>
<feature type="compositionally biased region" description="Polar residues" evidence="15">
    <location>
        <begin position="225"/>
        <end position="239"/>
    </location>
</feature>
<dbReference type="AlphaFoldDB" id="A0A3Q3EUB3"/>
<keyword evidence="6 14" id="KW-0245">EGF-like domain</keyword>
<dbReference type="GO" id="GO:0005886">
    <property type="term" value="C:plasma membrane"/>
    <property type="evidence" value="ECO:0007669"/>
    <property type="project" value="UniProtKB-SubCell"/>
</dbReference>
<evidence type="ECO:0000256" key="16">
    <source>
        <dbReference type="SAM" id="Phobius"/>
    </source>
</evidence>
<keyword evidence="12" id="KW-0325">Glycoprotein</keyword>
<feature type="region of interest" description="Disordered" evidence="15">
    <location>
        <begin position="196"/>
        <end position="239"/>
    </location>
</feature>
<evidence type="ECO:0000256" key="15">
    <source>
        <dbReference type="SAM" id="MobiDB-lite"/>
    </source>
</evidence>
<keyword evidence="19" id="KW-1185">Reference proteome</keyword>
<dbReference type="Proteomes" id="UP000261660">
    <property type="component" value="Unplaced"/>
</dbReference>
<dbReference type="GO" id="GO:0045499">
    <property type="term" value="F:chemorepellent activity"/>
    <property type="evidence" value="ECO:0007669"/>
    <property type="project" value="TreeGrafter"/>
</dbReference>
<evidence type="ECO:0000259" key="17">
    <source>
        <dbReference type="PROSITE" id="PS50026"/>
    </source>
</evidence>
<proteinExistence type="inferred from homology"/>
<evidence type="ECO:0000256" key="3">
    <source>
        <dbReference type="ARBA" id="ARBA00008216"/>
    </source>
</evidence>
<evidence type="ECO:0000256" key="5">
    <source>
        <dbReference type="ARBA" id="ARBA00022525"/>
    </source>
</evidence>
<accession>A0A3Q3EUB3</accession>
<keyword evidence="10 16" id="KW-0472">Membrane</keyword>
<dbReference type="GO" id="GO:0001755">
    <property type="term" value="P:neural crest cell migration"/>
    <property type="evidence" value="ECO:0007669"/>
    <property type="project" value="Ensembl"/>
</dbReference>
<dbReference type="SUPFAM" id="SSF57196">
    <property type="entry name" value="EGF/Laminin"/>
    <property type="match status" value="1"/>
</dbReference>
<evidence type="ECO:0000313" key="19">
    <source>
        <dbReference type="Proteomes" id="UP000261660"/>
    </source>
</evidence>
<dbReference type="GO" id="GO:0048484">
    <property type="term" value="P:enteric nervous system development"/>
    <property type="evidence" value="ECO:0007669"/>
    <property type="project" value="Ensembl"/>
</dbReference>
<feature type="region of interest" description="Disordered" evidence="15">
    <location>
        <begin position="356"/>
        <end position="414"/>
    </location>
</feature>
<sequence length="626" mass="67442">MTEGTDDFSAGPPPPPAAASPTSSTVDTGRVPEEKPKEKQEEAEEEEAAGQSGEEAAEGDAEAGADDGEHMGAVGIMALAGSCCVCVEMEQIRNCVHSEKICILPILACLLSLALCTAGLKWVFVDKIFEYEPPTHLDPKPIGQDPFIISADPTLGLTVSVPLSSLSPTSLTSAPLTSTSLSPSITVERHALTPGHPDVFLEDKSTRGPKVPPDPSVTLKYNAERPSTTKQTPHPLTTQETNDIIPTVSATSTTTKAKTSSHVTRCSNSQRNYCVNGGECFTLEIMPGSTKFLCRCPNEFTGDRCQNYVMASFYKAEELYQKRILTISGICIALLVVGIMCVVAYCKTKKQRKKLQDRLRQSLRTKKKKQKNTKTGPKQASSARGQHITNMPLQDLQPQSNGTSAQHAADKDTETTFTSKNAFPAHEHTTFTHVSSQRFIPSLTSPGSRTSLTTPGSPPSEMSVPISSLAVSVPSVALSPSGEEERPLLLLNNRRTRDEQKRSSAHYNHGHVAHSLPASPLLPDKKGDCQVIGEHEDTAGSQVFSPDNLPETNMKRAEVTHSMESSCDSMPTDDIHGEQTPFIATGSQSARLLEVSDVSRTNTAAPLNDRRDESSCPTNKPDPESV</sequence>
<dbReference type="Pfam" id="PF02158">
    <property type="entry name" value="Neuregulin"/>
    <property type="match status" value="2"/>
</dbReference>
<dbReference type="OrthoDB" id="8747558at2759"/>
<feature type="domain" description="EGF-like" evidence="17">
    <location>
        <begin position="262"/>
        <end position="306"/>
    </location>
</feature>
<dbReference type="STRING" id="56723.ENSLBEP00000011016"/>
<dbReference type="GO" id="GO:0014044">
    <property type="term" value="P:Schwann cell development"/>
    <property type="evidence" value="ECO:0007669"/>
    <property type="project" value="Ensembl"/>
</dbReference>
<evidence type="ECO:0000256" key="1">
    <source>
        <dbReference type="ARBA" id="ARBA00004251"/>
    </source>
</evidence>
<dbReference type="GO" id="GO:0021755">
    <property type="term" value="P:eurydendroid cell differentiation"/>
    <property type="evidence" value="ECO:0007669"/>
    <property type="project" value="Ensembl"/>
</dbReference>
<dbReference type="PROSITE" id="PS50026">
    <property type="entry name" value="EGF_3"/>
    <property type="match status" value="1"/>
</dbReference>
<evidence type="ECO:0000256" key="14">
    <source>
        <dbReference type="PROSITE-ProRule" id="PRU00076"/>
    </source>
</evidence>
<feature type="region of interest" description="Disordered" evidence="15">
    <location>
        <begin position="593"/>
        <end position="626"/>
    </location>
</feature>
<feature type="compositionally biased region" description="Basic residues" evidence="15">
    <location>
        <begin position="361"/>
        <end position="372"/>
    </location>
</feature>
<dbReference type="GO" id="GO:0021778">
    <property type="term" value="P:oligodendrocyte cell fate specification"/>
    <property type="evidence" value="ECO:0007669"/>
    <property type="project" value="Ensembl"/>
</dbReference>
<evidence type="ECO:0000256" key="12">
    <source>
        <dbReference type="ARBA" id="ARBA00023180"/>
    </source>
</evidence>
<feature type="region of interest" description="Disordered" evidence="15">
    <location>
        <begin position="432"/>
        <end position="463"/>
    </location>
</feature>
<feature type="compositionally biased region" description="Acidic residues" evidence="15">
    <location>
        <begin position="55"/>
        <end position="66"/>
    </location>
</feature>
<dbReference type="GO" id="GO:0005615">
    <property type="term" value="C:extracellular space"/>
    <property type="evidence" value="ECO:0007669"/>
    <property type="project" value="TreeGrafter"/>
</dbReference>
<evidence type="ECO:0000256" key="8">
    <source>
        <dbReference type="ARBA" id="ARBA00022989"/>
    </source>
</evidence>
<dbReference type="InterPro" id="IPR000742">
    <property type="entry name" value="EGF"/>
</dbReference>
<feature type="transmembrane region" description="Helical" evidence="16">
    <location>
        <begin position="324"/>
        <end position="346"/>
    </location>
</feature>
<comment type="subcellular location">
    <subcellularLocation>
        <location evidence="1">Cell membrane</location>
        <topology evidence="1">Single-pass type I membrane protein</topology>
    </subcellularLocation>
    <subcellularLocation>
        <location evidence="2">Secreted</location>
    </subcellularLocation>
</comment>
<dbReference type="GO" id="GO:0008083">
    <property type="term" value="F:growth factor activity"/>
    <property type="evidence" value="ECO:0007669"/>
    <property type="project" value="UniProtKB-KW"/>
</dbReference>
<comment type="caution">
    <text evidence="14">Lacks conserved residue(s) required for the propagation of feature annotation.</text>
</comment>
<evidence type="ECO:0000256" key="6">
    <source>
        <dbReference type="ARBA" id="ARBA00022536"/>
    </source>
</evidence>
<evidence type="ECO:0000256" key="9">
    <source>
        <dbReference type="ARBA" id="ARBA00023030"/>
    </source>
</evidence>
<keyword evidence="9" id="KW-0339">Growth factor</keyword>
<feature type="disulfide bond" evidence="14">
    <location>
        <begin position="296"/>
        <end position="305"/>
    </location>
</feature>
<name>A0A3Q3EUB3_9LABR</name>
<dbReference type="GO" id="GO:0031641">
    <property type="term" value="P:regulation of myelination"/>
    <property type="evidence" value="ECO:0007669"/>
    <property type="project" value="Ensembl"/>
</dbReference>